<comment type="function">
    <text evidence="4">Exhibits S-adenosyl-L-methionine-dependent methyltransferase activity.</text>
</comment>
<evidence type="ECO:0000313" key="5">
    <source>
        <dbReference type="EMBL" id="MBS8261837.1"/>
    </source>
</evidence>
<accession>A0A944CFS8</accession>
<evidence type="ECO:0000256" key="1">
    <source>
        <dbReference type="ARBA" id="ARBA00008138"/>
    </source>
</evidence>
<reference evidence="5" key="1">
    <citation type="submission" date="2018-08" db="EMBL/GenBank/DDBJ databases">
        <authorList>
            <person name="Jin W."/>
            <person name="Wang H."/>
            <person name="Yang Y."/>
            <person name="Li M."/>
            <person name="Liu J."/>
        </authorList>
    </citation>
    <scope>NUCLEOTIDE SEQUENCE</scope>
    <source>
        <strain evidence="5">AESS21</strain>
    </source>
</reference>
<dbReference type="SUPFAM" id="SSF53335">
    <property type="entry name" value="S-adenosyl-L-methionine-dependent methyltransferases"/>
    <property type="match status" value="1"/>
</dbReference>
<proteinExistence type="inferred from homology"/>
<evidence type="ECO:0000313" key="6">
    <source>
        <dbReference type="Proteomes" id="UP000705379"/>
    </source>
</evidence>
<comment type="similarity">
    <text evidence="1 4">Belongs to the UPF0677 family.</text>
</comment>
<dbReference type="PANTHER" id="PTHR43619:SF2">
    <property type="entry name" value="S-ADENOSYL-L-METHIONINE-DEPENDENT METHYLTRANSFERASES SUPERFAMILY PROTEIN"/>
    <property type="match status" value="1"/>
</dbReference>
<evidence type="ECO:0000256" key="3">
    <source>
        <dbReference type="ARBA" id="ARBA00022679"/>
    </source>
</evidence>
<keyword evidence="4" id="KW-0949">S-adenosyl-L-methionine</keyword>
<protein>
    <recommendedName>
        <fullName evidence="4">S-adenosyl-L-methionine-dependent methyltransferase</fullName>
        <ecNumber evidence="4">2.1.1.-</ecNumber>
    </recommendedName>
</protein>
<dbReference type="AlphaFoldDB" id="A0A944CFS8"/>
<dbReference type="PANTHER" id="PTHR43619">
    <property type="entry name" value="S-ADENOSYL-L-METHIONINE-DEPENDENT METHYLTRANSFERASE YKTD-RELATED"/>
    <property type="match status" value="1"/>
</dbReference>
<dbReference type="GO" id="GO:0008168">
    <property type="term" value="F:methyltransferase activity"/>
    <property type="evidence" value="ECO:0007669"/>
    <property type="project" value="UniProtKB-UniRule"/>
</dbReference>
<organism evidence="5 6">
    <name type="scientific">Roseibium polysiphoniae</name>
    <dbReference type="NCBI Taxonomy" id="2571221"/>
    <lineage>
        <taxon>Bacteria</taxon>
        <taxon>Pseudomonadati</taxon>
        <taxon>Pseudomonadota</taxon>
        <taxon>Alphaproteobacteria</taxon>
        <taxon>Hyphomicrobiales</taxon>
        <taxon>Stappiaceae</taxon>
        <taxon>Roseibium</taxon>
    </lineage>
</organism>
<dbReference type="InterPro" id="IPR011610">
    <property type="entry name" value="SAM_mthyl_Trfase_ML2640-like"/>
</dbReference>
<evidence type="ECO:0000256" key="2">
    <source>
        <dbReference type="ARBA" id="ARBA00022603"/>
    </source>
</evidence>
<gene>
    <name evidence="5" type="ORF">DYI23_16535</name>
</gene>
<dbReference type="EMBL" id="QTKU01000004">
    <property type="protein sequence ID" value="MBS8261837.1"/>
    <property type="molecule type" value="Genomic_DNA"/>
</dbReference>
<reference evidence="5" key="2">
    <citation type="journal article" date="2021" name="Microorganisms">
        <title>Bacterial Dimethylsulfoniopropionate Biosynthesis in the East China Sea.</title>
        <authorList>
            <person name="Liu J."/>
            <person name="Zhang Y."/>
            <person name="Liu J."/>
            <person name="Zhong H."/>
            <person name="Williams B.T."/>
            <person name="Zheng Y."/>
            <person name="Curson A.R.J."/>
            <person name="Sun C."/>
            <person name="Sun H."/>
            <person name="Song D."/>
            <person name="Wagner Mackenzie B."/>
            <person name="Bermejo Martinez A."/>
            <person name="Todd J.D."/>
            <person name="Zhang X.H."/>
        </authorList>
    </citation>
    <scope>NUCLEOTIDE SEQUENCE</scope>
    <source>
        <strain evidence="5">AESS21</strain>
    </source>
</reference>
<sequence>MQDNKASHTAYTVLQGVVHTGSQKHTNWLVSPEKMSACLDILDSSDEGRKRLHQLRNPVLSTGLKMMQRLLLPGIAIHYVTRKKAIEDIVRADIVRGARQVVNIGAGFDTLMYELSRDRTDLTCIELDHPATAAQKRQAFAAHAPANLHLHPVDLSKTELSDALAQIPAFDPTLRTCFICEGVLMYLDSSDVERVFSAVTQATSGGVQFIFTAIPSMDSPNTNATWLLKRYLHRLGEPLCWTIEKSDITDFLAAQGYELDQVVDGHDMRRKYLSRLSDTPFHLGEFVVSCTPTQKG</sequence>
<dbReference type="Gene3D" id="3.40.50.150">
    <property type="entry name" value="Vaccinia Virus protein VP39"/>
    <property type="match status" value="1"/>
</dbReference>
<keyword evidence="2 4" id="KW-0489">Methyltransferase</keyword>
<dbReference type="InterPro" id="IPR007213">
    <property type="entry name" value="Ppm1/Ppm2/Tcmp"/>
</dbReference>
<comment type="caution">
    <text evidence="5">The sequence shown here is derived from an EMBL/GenBank/DDBJ whole genome shotgun (WGS) entry which is preliminary data.</text>
</comment>
<dbReference type="InterPro" id="IPR029063">
    <property type="entry name" value="SAM-dependent_MTases_sf"/>
</dbReference>
<dbReference type="Proteomes" id="UP000705379">
    <property type="component" value="Unassembled WGS sequence"/>
</dbReference>
<evidence type="ECO:0000256" key="4">
    <source>
        <dbReference type="RuleBase" id="RU362030"/>
    </source>
</evidence>
<dbReference type="GO" id="GO:0032259">
    <property type="term" value="P:methylation"/>
    <property type="evidence" value="ECO:0007669"/>
    <property type="project" value="UniProtKB-KW"/>
</dbReference>
<dbReference type="EC" id="2.1.1.-" evidence="4"/>
<dbReference type="Pfam" id="PF04072">
    <property type="entry name" value="LCM"/>
    <property type="match status" value="1"/>
</dbReference>
<dbReference type="NCBIfam" id="TIGR00027">
    <property type="entry name" value="mthyl_TIGR00027"/>
    <property type="match status" value="1"/>
</dbReference>
<dbReference type="RefSeq" id="WP_213217184.1">
    <property type="nucleotide sequence ID" value="NZ_QTKU01000004.1"/>
</dbReference>
<name>A0A944CFS8_9HYPH</name>
<keyword evidence="3 5" id="KW-0808">Transferase</keyword>